<comment type="caution">
    <text evidence="6">The sequence shown here is derived from an EMBL/GenBank/DDBJ whole genome shotgun (WGS) entry which is preliminary data.</text>
</comment>
<keyword evidence="7" id="KW-1185">Reference proteome</keyword>
<sequence>MPQTAPTPVPGASHARLAEAFSSVRGRSVALVGPLAPEDTVVQSMPDVSPTKWHLAHTTWFFEQFLLGSDPGYRPWREEWLYLFNSYYESVGPMHARLERGLLSRPTLDEVLEYRRAVDERVCERLDRGIDDSLATVLTLGLNHEQQHQELLLTDIKHVLSRNPLQPAYRGDLAVARRPAAAQRFVAGREGIVAIGHEPADGFGFDCETPRHRQLLQPHAVARRPVTNAEFREFIADGGYRTSTLWMSEGWSTLNTKGWCGPLYWDEAGETEFTLGGRREIDPDAPVTHVSFFEADAYARWTGLRLPTEAEWESAAVDSDPHAGNFQDADGPLHPQAASEDGAPLLQLFGDVWEWTGSPYVNYPGFRTLPGALGEYNGKFMCGQYVLRGGSCASPRGHLRPTYRNFFYPGDRWQFTGIRLARDA</sequence>
<accession>A0A5C8KKX6</accession>
<dbReference type="InterPro" id="IPR034660">
    <property type="entry name" value="DinB/YfiT-like"/>
</dbReference>
<dbReference type="PANTHER" id="PTHR23150">
    <property type="entry name" value="SULFATASE MODIFYING FACTOR 1, 2"/>
    <property type="match status" value="1"/>
</dbReference>
<dbReference type="GO" id="GO:0052699">
    <property type="term" value="P:ergothioneine biosynthetic process"/>
    <property type="evidence" value="ECO:0007669"/>
    <property type="project" value="InterPro"/>
</dbReference>
<evidence type="ECO:0000259" key="5">
    <source>
        <dbReference type="Pfam" id="PF12867"/>
    </source>
</evidence>
<evidence type="ECO:0000256" key="1">
    <source>
        <dbReference type="ARBA" id="ARBA00023002"/>
    </source>
</evidence>
<dbReference type="NCBIfam" id="TIGR03440">
    <property type="entry name" value="egtB_TIGR03440"/>
    <property type="match status" value="1"/>
</dbReference>
<dbReference type="Proteomes" id="UP000321248">
    <property type="component" value="Unassembled WGS sequence"/>
</dbReference>
<dbReference type="InterPro" id="IPR017806">
    <property type="entry name" value="EgtB"/>
</dbReference>
<dbReference type="InterPro" id="IPR042095">
    <property type="entry name" value="SUMF_sf"/>
</dbReference>
<evidence type="ECO:0000259" key="4">
    <source>
        <dbReference type="Pfam" id="PF03781"/>
    </source>
</evidence>
<dbReference type="SUPFAM" id="SSF56436">
    <property type="entry name" value="C-type lectin-like"/>
    <property type="match status" value="1"/>
</dbReference>
<dbReference type="InterPro" id="IPR005532">
    <property type="entry name" value="SUMF_dom"/>
</dbReference>
<evidence type="ECO:0000256" key="3">
    <source>
        <dbReference type="ARBA" id="ARBA00037882"/>
    </source>
</evidence>
<dbReference type="AlphaFoldDB" id="A0A5C8KKX6"/>
<evidence type="ECO:0000313" key="6">
    <source>
        <dbReference type="EMBL" id="TXK60723.1"/>
    </source>
</evidence>
<proteinExistence type="predicted"/>
<gene>
    <name evidence="6" type="ORF">FU658_11285</name>
</gene>
<dbReference type="PANTHER" id="PTHR23150:SF36">
    <property type="entry name" value="HERCYNINE OXYGENASE"/>
    <property type="match status" value="1"/>
</dbReference>
<keyword evidence="2" id="KW-0408">Iron</keyword>
<dbReference type="RefSeq" id="WP_147892182.1">
    <property type="nucleotide sequence ID" value="NZ_VRTS01000008.1"/>
</dbReference>
<dbReference type="OrthoDB" id="9768004at2"/>
<evidence type="ECO:0000256" key="2">
    <source>
        <dbReference type="ARBA" id="ARBA00023004"/>
    </source>
</evidence>
<feature type="domain" description="DinB-like" evidence="5">
    <location>
        <begin position="21"/>
        <end position="141"/>
    </location>
</feature>
<dbReference type="EMBL" id="VRTS01000008">
    <property type="protein sequence ID" value="TXK60723.1"/>
    <property type="molecule type" value="Genomic_DNA"/>
</dbReference>
<reference evidence="6 7" key="1">
    <citation type="submission" date="2019-08" db="EMBL/GenBank/DDBJ databases">
        <authorList>
            <person name="Karlyshev A.V."/>
        </authorList>
    </citation>
    <scope>NUCLEOTIDE SEQUENCE [LARGE SCALE GENOMIC DNA]</scope>
    <source>
        <strain evidence="6 7">Alg18-2.2</strain>
    </source>
</reference>
<dbReference type="SUPFAM" id="SSF109854">
    <property type="entry name" value="DinB/YfiT-like putative metalloenzymes"/>
    <property type="match status" value="1"/>
</dbReference>
<dbReference type="InterPro" id="IPR051043">
    <property type="entry name" value="Sulfatase_Mod_Factor_Kinase"/>
</dbReference>
<protein>
    <submittedName>
        <fullName evidence="6">Ergothioneine biosynthesis protein EgtB</fullName>
    </submittedName>
</protein>
<dbReference type="Pfam" id="PF03781">
    <property type="entry name" value="FGE-sulfatase"/>
    <property type="match status" value="1"/>
</dbReference>
<keyword evidence="1" id="KW-0560">Oxidoreductase</keyword>
<name>A0A5C8KKX6_9GAMM</name>
<feature type="domain" description="Sulfatase-modifying factor enzyme-like" evidence="4">
    <location>
        <begin position="191"/>
        <end position="422"/>
    </location>
</feature>
<dbReference type="InterPro" id="IPR016187">
    <property type="entry name" value="CTDL_fold"/>
</dbReference>
<evidence type="ECO:0000313" key="7">
    <source>
        <dbReference type="Proteomes" id="UP000321248"/>
    </source>
</evidence>
<dbReference type="Gene3D" id="3.90.1580.10">
    <property type="entry name" value="paralog of FGE (formylglycine-generating enzyme)"/>
    <property type="match status" value="1"/>
</dbReference>
<organism evidence="6 7">
    <name type="scientific">Alkalisalibacterium limincola</name>
    <dbReference type="NCBI Taxonomy" id="2699169"/>
    <lineage>
        <taxon>Bacteria</taxon>
        <taxon>Pseudomonadati</taxon>
        <taxon>Pseudomonadota</taxon>
        <taxon>Gammaproteobacteria</taxon>
        <taxon>Lysobacterales</taxon>
        <taxon>Lysobacteraceae</taxon>
        <taxon>Alkalisalibacterium</taxon>
    </lineage>
</organism>
<comment type="pathway">
    <text evidence="3">Amino-acid biosynthesis; ergothioneine biosynthesis.</text>
</comment>
<dbReference type="Pfam" id="PF12867">
    <property type="entry name" value="DinB_2"/>
    <property type="match status" value="1"/>
</dbReference>
<dbReference type="InterPro" id="IPR024775">
    <property type="entry name" value="DinB-like"/>
</dbReference>